<dbReference type="AlphaFoldDB" id="A0A242N7R2"/>
<dbReference type="Proteomes" id="UP000195221">
    <property type="component" value="Unassembled WGS sequence"/>
</dbReference>
<evidence type="ECO:0000313" key="3">
    <source>
        <dbReference type="EMBL" id="OTP79643.1"/>
    </source>
</evidence>
<gene>
    <name evidence="3" type="ORF">PAMC26577_01850</name>
</gene>
<reference evidence="3 4" key="1">
    <citation type="submission" date="2017-03" db="EMBL/GenBank/DDBJ databases">
        <title>Genome analysis of strain PAMC 26577.</title>
        <authorList>
            <person name="Oh H.-M."/>
            <person name="Yang J.-A."/>
        </authorList>
    </citation>
    <scope>NUCLEOTIDE SEQUENCE [LARGE SCALE GENOMIC DNA]</scope>
    <source>
        <strain evidence="3 4">PAMC 26577</strain>
    </source>
</reference>
<keyword evidence="2" id="KW-0812">Transmembrane</keyword>
<accession>A0A242N7R2</accession>
<protein>
    <submittedName>
        <fullName evidence="3">Uncharacterized protein</fullName>
    </submittedName>
</protein>
<evidence type="ECO:0000256" key="2">
    <source>
        <dbReference type="SAM" id="Phobius"/>
    </source>
</evidence>
<keyword evidence="2" id="KW-1133">Transmembrane helix</keyword>
<feature type="region of interest" description="Disordered" evidence="1">
    <location>
        <begin position="29"/>
        <end position="56"/>
    </location>
</feature>
<evidence type="ECO:0000256" key="1">
    <source>
        <dbReference type="SAM" id="MobiDB-lite"/>
    </source>
</evidence>
<keyword evidence="2" id="KW-0472">Membrane</keyword>
<proteinExistence type="predicted"/>
<comment type="caution">
    <text evidence="3">The sequence shown here is derived from an EMBL/GenBank/DDBJ whole genome shotgun (WGS) entry which is preliminary data.</text>
</comment>
<organism evidence="3 4">
    <name type="scientific">Caballeronia sordidicola</name>
    <name type="common">Burkholderia sordidicola</name>
    <dbReference type="NCBI Taxonomy" id="196367"/>
    <lineage>
        <taxon>Bacteria</taxon>
        <taxon>Pseudomonadati</taxon>
        <taxon>Pseudomonadota</taxon>
        <taxon>Betaproteobacteria</taxon>
        <taxon>Burkholderiales</taxon>
        <taxon>Burkholderiaceae</taxon>
        <taxon>Caballeronia</taxon>
    </lineage>
</organism>
<evidence type="ECO:0000313" key="4">
    <source>
        <dbReference type="Proteomes" id="UP000195221"/>
    </source>
</evidence>
<sequence>MSGTAAAGTAVLSAADEATLPDRFAQKRASMDSAYPSVEEPELYDEGAPVATGSGSGRALRRAGIGAALVALLAGGLYLAFGPTPGRGDSELTEAVAQDSIPHLAPDRLIDAPFSTKTASLDLAGTVDAARLSMVRGELRDARTRLSMLPASESKRGDVRQITNELIQRELARDAAMGLARACEKAGDTPCVLRAAGDALASDVSDSEARDMLLRAVAQTGTPAGEPAIIAPAAGVSVTASRRADTARLIARRRATERLTFRRETQSFANISDIYSKP</sequence>
<dbReference type="EMBL" id="NBTZ01000009">
    <property type="protein sequence ID" value="OTP79643.1"/>
    <property type="molecule type" value="Genomic_DNA"/>
</dbReference>
<feature type="transmembrane region" description="Helical" evidence="2">
    <location>
        <begin position="63"/>
        <end position="81"/>
    </location>
</feature>
<name>A0A242N7R2_CABSO</name>